<feature type="region of interest" description="Disordered" evidence="1">
    <location>
        <begin position="17"/>
        <end position="43"/>
    </location>
</feature>
<dbReference type="Proteomes" id="UP000298595">
    <property type="component" value="Chromosome"/>
</dbReference>
<protein>
    <submittedName>
        <fullName evidence="3">Nuclear transport factor 2 family protein</fullName>
    </submittedName>
</protein>
<evidence type="ECO:0000313" key="4">
    <source>
        <dbReference type="Proteomes" id="UP000298595"/>
    </source>
</evidence>
<dbReference type="InterPro" id="IPR037401">
    <property type="entry name" value="SnoaL-like"/>
</dbReference>
<dbReference type="EMBL" id="CP032321">
    <property type="protein sequence ID" value="QCN95936.1"/>
    <property type="molecule type" value="Genomic_DNA"/>
</dbReference>
<reference evidence="3 4" key="1">
    <citation type="submission" date="2018-09" db="EMBL/GenBank/DDBJ databases">
        <title>Whole genome based analysis of evolution and adaptive divergence in Indian and Brazilian strains of Azospirillum brasilense.</title>
        <authorList>
            <person name="Singh C."/>
            <person name="Tripathi A.K."/>
        </authorList>
    </citation>
    <scope>NUCLEOTIDE SEQUENCE [LARGE SCALE GENOMIC DNA]</scope>
    <source>
        <strain evidence="3 4">MTCC4035</strain>
    </source>
</reference>
<dbReference type="KEGG" id="aare:D3093_12075"/>
<evidence type="ECO:0000313" key="3">
    <source>
        <dbReference type="EMBL" id="QCN95936.1"/>
    </source>
</evidence>
<evidence type="ECO:0000259" key="2">
    <source>
        <dbReference type="Pfam" id="PF13577"/>
    </source>
</evidence>
<dbReference type="InterPro" id="IPR032710">
    <property type="entry name" value="NTF2-like_dom_sf"/>
</dbReference>
<feature type="domain" description="SnoaL-like" evidence="2">
    <location>
        <begin position="51"/>
        <end position="169"/>
    </location>
</feature>
<gene>
    <name evidence="3" type="ORF">D3093_12075</name>
</gene>
<evidence type="ECO:0000256" key="1">
    <source>
        <dbReference type="SAM" id="MobiDB-lite"/>
    </source>
</evidence>
<dbReference type="Gene3D" id="3.10.450.50">
    <property type="match status" value="1"/>
</dbReference>
<dbReference type="CDD" id="cd00531">
    <property type="entry name" value="NTF2_like"/>
    <property type="match status" value="1"/>
</dbReference>
<proteinExistence type="predicted"/>
<accession>A0A4D8PBF2</accession>
<feature type="compositionally biased region" description="Low complexity" evidence="1">
    <location>
        <begin position="23"/>
        <end position="33"/>
    </location>
</feature>
<sequence length="181" mass="20170">MRWCGPAWAATTIARVRRRSRRSGSPASAGSERTTGEGRRMSELSAQEAFEIGGLYSRYNLCSDLGDPDGYADCFTADGVLELMPHELRIAGRAALHGHKVRDLATRQGYRRHWNGNLLLERGDDGSVRGRCYLMAFNGPSGELPAIGDCGVYEDDIVLDGGTWRFRRRLLTMDASTWTRR</sequence>
<organism evidence="3 4">
    <name type="scientific">Azospirillum argentinense</name>
    <dbReference type="NCBI Taxonomy" id="2970906"/>
    <lineage>
        <taxon>Bacteria</taxon>
        <taxon>Pseudomonadati</taxon>
        <taxon>Pseudomonadota</taxon>
        <taxon>Alphaproteobacteria</taxon>
        <taxon>Rhodospirillales</taxon>
        <taxon>Azospirillaceae</taxon>
        <taxon>Azospirillum</taxon>
    </lineage>
</organism>
<dbReference type="SUPFAM" id="SSF54427">
    <property type="entry name" value="NTF2-like"/>
    <property type="match status" value="1"/>
</dbReference>
<name>A0A4D8PBF2_9PROT</name>
<dbReference type="AlphaFoldDB" id="A0A4D8PBF2"/>
<dbReference type="Pfam" id="PF13577">
    <property type="entry name" value="SnoaL_4"/>
    <property type="match status" value="1"/>
</dbReference>